<dbReference type="InterPro" id="IPR037171">
    <property type="entry name" value="NagB/RpiA_transferase-like"/>
</dbReference>
<keyword evidence="3 4" id="KW-0067">ATP-binding</keyword>
<keyword evidence="5" id="KW-0479">Metal-binding</keyword>
<dbReference type="EMBL" id="JACIBU010000001">
    <property type="protein sequence ID" value="MBB3674809.1"/>
    <property type="molecule type" value="Genomic_DNA"/>
</dbReference>
<evidence type="ECO:0000256" key="2">
    <source>
        <dbReference type="ARBA" id="ARBA00022741"/>
    </source>
</evidence>
<accession>A0A839XW67</accession>
<dbReference type="PIRSF" id="PIRSF006806">
    <property type="entry name" value="FTHF_cligase"/>
    <property type="match status" value="1"/>
</dbReference>
<protein>
    <recommendedName>
        <fullName evidence="5">5-formyltetrahydrofolate cyclo-ligase</fullName>
        <ecNumber evidence="5">6.3.3.2</ecNumber>
    </recommendedName>
</protein>
<evidence type="ECO:0000256" key="3">
    <source>
        <dbReference type="ARBA" id="ARBA00022840"/>
    </source>
</evidence>
<comment type="cofactor">
    <cofactor evidence="5">
        <name>Mg(2+)</name>
        <dbReference type="ChEBI" id="CHEBI:18420"/>
    </cofactor>
</comment>
<evidence type="ECO:0000256" key="5">
    <source>
        <dbReference type="RuleBase" id="RU361279"/>
    </source>
</evidence>
<dbReference type="EC" id="6.3.3.2" evidence="5"/>
<evidence type="ECO:0000256" key="1">
    <source>
        <dbReference type="ARBA" id="ARBA00010638"/>
    </source>
</evidence>
<dbReference type="InterPro" id="IPR024185">
    <property type="entry name" value="FTHF_cligase-like_sf"/>
</dbReference>
<feature type="binding site" evidence="4">
    <location>
        <position position="60"/>
    </location>
    <ligand>
        <name>substrate</name>
    </ligand>
</feature>
<dbReference type="PANTHER" id="PTHR23407">
    <property type="entry name" value="ATPASE INHIBITOR/5-FORMYLTETRAHYDROFOLATE CYCLO-LIGASE"/>
    <property type="match status" value="1"/>
</dbReference>
<name>A0A839XW67_9ACTN</name>
<feature type="binding site" evidence="4">
    <location>
        <begin position="137"/>
        <end position="145"/>
    </location>
    <ligand>
        <name>ATP</name>
        <dbReference type="ChEBI" id="CHEBI:30616"/>
    </ligand>
</feature>
<dbReference type="GO" id="GO:0005524">
    <property type="term" value="F:ATP binding"/>
    <property type="evidence" value="ECO:0007669"/>
    <property type="project" value="UniProtKB-KW"/>
</dbReference>
<dbReference type="GO" id="GO:0046872">
    <property type="term" value="F:metal ion binding"/>
    <property type="evidence" value="ECO:0007669"/>
    <property type="project" value="UniProtKB-KW"/>
</dbReference>
<dbReference type="SUPFAM" id="SSF100950">
    <property type="entry name" value="NagB/RpiA/CoA transferase-like"/>
    <property type="match status" value="1"/>
</dbReference>
<evidence type="ECO:0000313" key="7">
    <source>
        <dbReference type="Proteomes" id="UP000580718"/>
    </source>
</evidence>
<dbReference type="PANTHER" id="PTHR23407:SF1">
    <property type="entry name" value="5-FORMYLTETRAHYDROFOLATE CYCLO-LIGASE"/>
    <property type="match status" value="1"/>
</dbReference>
<proteinExistence type="inferred from homology"/>
<keyword evidence="2 4" id="KW-0547">Nucleotide-binding</keyword>
<dbReference type="AlphaFoldDB" id="A0A839XW67"/>
<dbReference type="GO" id="GO:0030272">
    <property type="term" value="F:5-formyltetrahydrofolate cyclo-ligase activity"/>
    <property type="evidence" value="ECO:0007669"/>
    <property type="project" value="UniProtKB-EC"/>
</dbReference>
<gene>
    <name evidence="6" type="ORF">FHX36_000544</name>
</gene>
<dbReference type="GO" id="GO:0009396">
    <property type="term" value="P:folic acid-containing compound biosynthetic process"/>
    <property type="evidence" value="ECO:0007669"/>
    <property type="project" value="TreeGrafter"/>
</dbReference>
<dbReference type="RefSeq" id="WP_183513470.1">
    <property type="nucleotide sequence ID" value="NZ_JACIBU010000001.1"/>
</dbReference>
<comment type="caution">
    <text evidence="6">The sequence shown here is derived from an EMBL/GenBank/DDBJ whole genome shotgun (WGS) entry which is preliminary data.</text>
</comment>
<organism evidence="6 7">
    <name type="scientific">Modestobacter versicolor</name>
    <dbReference type="NCBI Taxonomy" id="429133"/>
    <lineage>
        <taxon>Bacteria</taxon>
        <taxon>Bacillati</taxon>
        <taxon>Actinomycetota</taxon>
        <taxon>Actinomycetes</taxon>
        <taxon>Geodermatophilales</taxon>
        <taxon>Geodermatophilaceae</taxon>
        <taxon>Modestobacter</taxon>
    </lineage>
</organism>
<feature type="binding site" evidence="4">
    <location>
        <begin position="11"/>
        <end position="15"/>
    </location>
    <ligand>
        <name>ATP</name>
        <dbReference type="ChEBI" id="CHEBI:30616"/>
    </ligand>
</feature>
<feature type="binding site" evidence="4">
    <location>
        <position position="55"/>
    </location>
    <ligand>
        <name>substrate</name>
    </ligand>
</feature>
<sequence length="198" mass="20753">MSHPVESAVAKDALRADLLARRLARPAEERAAAAEAIVAALLRGLDGVGTLAAFVPEPDEPGAGLLPRGYAQLGARVLLPVVLPTGRLMDWAVDTGELETGRFGLLQPVGPRLGPEAIGAADAVVVPALAVDGLGFRLGRGGGYYDRALVHARPDAVLVTVVFDDERLDELPREVHDQPVTAVVTPSAGWVDLVPTQR</sequence>
<dbReference type="Gene3D" id="3.40.50.10420">
    <property type="entry name" value="NagB/RpiA/CoA transferase-like"/>
    <property type="match status" value="1"/>
</dbReference>
<reference evidence="6 7" key="1">
    <citation type="submission" date="2020-08" db="EMBL/GenBank/DDBJ databases">
        <title>Sequencing the genomes of 1000 actinobacteria strains.</title>
        <authorList>
            <person name="Klenk H.-P."/>
        </authorList>
    </citation>
    <scope>NUCLEOTIDE SEQUENCE [LARGE SCALE GENOMIC DNA]</scope>
    <source>
        <strain evidence="6 7">DSM 16678</strain>
    </source>
</reference>
<dbReference type="NCBIfam" id="TIGR02727">
    <property type="entry name" value="MTHFS_bact"/>
    <property type="match status" value="1"/>
</dbReference>
<dbReference type="GO" id="GO:0035999">
    <property type="term" value="P:tetrahydrofolate interconversion"/>
    <property type="evidence" value="ECO:0007669"/>
    <property type="project" value="TreeGrafter"/>
</dbReference>
<evidence type="ECO:0000313" key="6">
    <source>
        <dbReference type="EMBL" id="MBB3674809.1"/>
    </source>
</evidence>
<keyword evidence="5" id="KW-0460">Magnesium</keyword>
<keyword evidence="6" id="KW-0436">Ligase</keyword>
<dbReference type="Proteomes" id="UP000580718">
    <property type="component" value="Unassembled WGS sequence"/>
</dbReference>
<dbReference type="Pfam" id="PF01812">
    <property type="entry name" value="5-FTHF_cyc-lig"/>
    <property type="match status" value="1"/>
</dbReference>
<comment type="catalytic activity">
    <reaction evidence="5">
        <text>(6S)-5-formyl-5,6,7,8-tetrahydrofolate + ATP = (6R)-5,10-methenyltetrahydrofolate + ADP + phosphate</text>
        <dbReference type="Rhea" id="RHEA:10488"/>
        <dbReference type="ChEBI" id="CHEBI:30616"/>
        <dbReference type="ChEBI" id="CHEBI:43474"/>
        <dbReference type="ChEBI" id="CHEBI:57455"/>
        <dbReference type="ChEBI" id="CHEBI:57457"/>
        <dbReference type="ChEBI" id="CHEBI:456216"/>
        <dbReference type="EC" id="6.3.3.2"/>
    </reaction>
</comment>
<evidence type="ECO:0000256" key="4">
    <source>
        <dbReference type="PIRSR" id="PIRSR006806-1"/>
    </source>
</evidence>
<comment type="similarity">
    <text evidence="1 5">Belongs to the 5-formyltetrahydrofolate cyclo-ligase family.</text>
</comment>
<dbReference type="InterPro" id="IPR002698">
    <property type="entry name" value="FTHF_cligase"/>
</dbReference>